<protein>
    <submittedName>
        <fullName evidence="2">Uncharacterized protein</fullName>
    </submittedName>
</protein>
<proteinExistence type="predicted"/>
<feature type="transmembrane region" description="Helical" evidence="1">
    <location>
        <begin position="42"/>
        <end position="63"/>
    </location>
</feature>
<gene>
    <name evidence="2" type="ORF">B9479_002401</name>
</gene>
<evidence type="ECO:0000256" key="1">
    <source>
        <dbReference type="SAM" id="Phobius"/>
    </source>
</evidence>
<organism evidence="2 3">
    <name type="scientific">Cryptococcus floricola</name>
    <dbReference type="NCBI Taxonomy" id="2591691"/>
    <lineage>
        <taxon>Eukaryota</taxon>
        <taxon>Fungi</taxon>
        <taxon>Dikarya</taxon>
        <taxon>Basidiomycota</taxon>
        <taxon>Agaricomycotina</taxon>
        <taxon>Tremellomycetes</taxon>
        <taxon>Tremellales</taxon>
        <taxon>Cryptococcaceae</taxon>
        <taxon>Cryptococcus</taxon>
    </lineage>
</organism>
<feature type="transmembrane region" description="Helical" evidence="1">
    <location>
        <begin position="75"/>
        <end position="91"/>
    </location>
</feature>
<feature type="transmembrane region" description="Helical" evidence="1">
    <location>
        <begin position="164"/>
        <end position="184"/>
    </location>
</feature>
<evidence type="ECO:0000313" key="2">
    <source>
        <dbReference type="EMBL" id="TYJ56955.1"/>
    </source>
</evidence>
<keyword evidence="3" id="KW-1185">Reference proteome</keyword>
<sequence>MEVTTIDPLASSSADHSDMQKRDVVRAFAHIDNFWRHFDLKLYLVLFFFFGGNLGVLLFWICSSREGESSMVRKWSAIGFTLLATAIFYGSKPRIFRALAFFQVVRSWNFDFLEMSGTPMTTVGGGASQIPDRDEGSLSVYGMGKFSFHIREFVSKLPYVLLNLQRVVSGTVALISQYVLLVLFKNMPDDFKF</sequence>
<keyword evidence="1" id="KW-1133">Transmembrane helix</keyword>
<keyword evidence="1" id="KW-0812">Transmembrane</keyword>
<reference evidence="2 3" key="1">
    <citation type="submission" date="2017-05" db="EMBL/GenBank/DDBJ databases">
        <title>The Genome Sequence of Tsuchiyaea wingfieldii DSM 27421.</title>
        <authorList>
            <person name="Cuomo C."/>
            <person name="Passer A."/>
            <person name="Billmyre B."/>
            <person name="Heitman J."/>
        </authorList>
    </citation>
    <scope>NUCLEOTIDE SEQUENCE [LARGE SCALE GENOMIC DNA]</scope>
    <source>
        <strain evidence="2 3">DSM 27421</strain>
    </source>
</reference>
<comment type="caution">
    <text evidence="2">The sequence shown here is derived from an EMBL/GenBank/DDBJ whole genome shotgun (WGS) entry which is preliminary data.</text>
</comment>
<dbReference type="Proteomes" id="UP000322245">
    <property type="component" value="Unassembled WGS sequence"/>
</dbReference>
<dbReference type="EMBL" id="NIDF01000018">
    <property type="protein sequence ID" value="TYJ56955.1"/>
    <property type="molecule type" value="Genomic_DNA"/>
</dbReference>
<keyword evidence="1" id="KW-0472">Membrane</keyword>
<accession>A0A5D3B039</accession>
<evidence type="ECO:0000313" key="3">
    <source>
        <dbReference type="Proteomes" id="UP000322245"/>
    </source>
</evidence>
<dbReference type="AlphaFoldDB" id="A0A5D3B039"/>
<name>A0A5D3B039_9TREE</name>